<keyword evidence="18" id="KW-1185">Reference proteome</keyword>
<evidence type="ECO:0000256" key="6">
    <source>
        <dbReference type="ARBA" id="ARBA00022630"/>
    </source>
</evidence>
<dbReference type="PANTHER" id="PTHR42716">
    <property type="entry name" value="L-ASPARTATE OXIDASE"/>
    <property type="match status" value="1"/>
</dbReference>
<dbReference type="Gene3D" id="1.20.58.100">
    <property type="entry name" value="Fumarate reductase/succinate dehydrogenase flavoprotein-like, C-terminal domain"/>
    <property type="match status" value="1"/>
</dbReference>
<accession>A0ABS1SF55</accession>
<gene>
    <name evidence="17" type="ORF">D3230_07720</name>
</gene>
<evidence type="ECO:0000313" key="17">
    <source>
        <dbReference type="EMBL" id="MBL3679185.1"/>
    </source>
</evidence>
<feature type="domain" description="FAD-dependent oxidoreductase 2 FAD-binding" evidence="15">
    <location>
        <begin position="2"/>
        <end position="393"/>
    </location>
</feature>
<dbReference type="PRINTS" id="PR00368">
    <property type="entry name" value="FADPNR"/>
</dbReference>
<comment type="cofactor">
    <cofactor evidence="1">
        <name>FAD</name>
        <dbReference type="ChEBI" id="CHEBI:57692"/>
    </cofactor>
</comment>
<dbReference type="InterPro" id="IPR037099">
    <property type="entry name" value="Fum_R/Succ_DH_flav-like_C_sf"/>
</dbReference>
<evidence type="ECO:0000256" key="12">
    <source>
        <dbReference type="ARBA" id="ARBA00048305"/>
    </source>
</evidence>
<dbReference type="InterPro" id="IPR027477">
    <property type="entry name" value="Succ_DH/fumarate_Rdtase_cat_sf"/>
</dbReference>
<keyword evidence="7" id="KW-0662">Pyridine nucleotide biosynthesis</keyword>
<dbReference type="RefSeq" id="WP_202344438.1">
    <property type="nucleotide sequence ID" value="NZ_BAAAPI010000013.1"/>
</dbReference>
<evidence type="ECO:0000256" key="5">
    <source>
        <dbReference type="ARBA" id="ARBA00021901"/>
    </source>
</evidence>
<dbReference type="Pfam" id="PF02910">
    <property type="entry name" value="Succ_DH_flav_C"/>
    <property type="match status" value="1"/>
</dbReference>
<evidence type="ECO:0000256" key="10">
    <source>
        <dbReference type="ARBA" id="ARBA00029426"/>
    </source>
</evidence>
<evidence type="ECO:0000256" key="14">
    <source>
        <dbReference type="SAM" id="SignalP"/>
    </source>
</evidence>
<feature type="signal peptide" evidence="14">
    <location>
        <begin position="1"/>
        <end position="20"/>
    </location>
</feature>
<reference evidence="17 18" key="1">
    <citation type="submission" date="2018-09" db="EMBL/GenBank/DDBJ databases">
        <title>Comparative genomics of Leucobacter spp.</title>
        <authorList>
            <person name="Reis A.C."/>
            <person name="Kolvenbach B.A."/>
            <person name="Corvini P.F.X."/>
            <person name="Nunes O.C."/>
        </authorList>
    </citation>
    <scope>NUCLEOTIDE SEQUENCE [LARGE SCALE GENOMIC DNA]</scope>
    <source>
        <strain evidence="17 18">TAN 31504</strain>
    </source>
</reference>
<dbReference type="Proteomes" id="UP001645859">
    <property type="component" value="Unassembled WGS sequence"/>
</dbReference>
<dbReference type="Pfam" id="PF00890">
    <property type="entry name" value="FAD_binding_2"/>
    <property type="match status" value="1"/>
</dbReference>
<dbReference type="InterPro" id="IPR036188">
    <property type="entry name" value="FAD/NAD-bd_sf"/>
</dbReference>
<feature type="region of interest" description="Disordered" evidence="13">
    <location>
        <begin position="543"/>
        <end position="566"/>
    </location>
</feature>
<feature type="chain" id="PRO_5046777256" description="L-aspartate oxidase" evidence="14">
    <location>
        <begin position="21"/>
        <end position="566"/>
    </location>
</feature>
<dbReference type="SUPFAM" id="SSF56425">
    <property type="entry name" value="Succinate dehydrogenase/fumarate reductase flavoprotein, catalytic domain"/>
    <property type="match status" value="1"/>
</dbReference>
<evidence type="ECO:0000256" key="4">
    <source>
        <dbReference type="ARBA" id="ARBA00012173"/>
    </source>
</evidence>
<comment type="caution">
    <text evidence="17">The sequence shown here is derived from an EMBL/GenBank/DDBJ whole genome shotgun (WGS) entry which is preliminary data.</text>
</comment>
<keyword evidence="14" id="KW-0732">Signal</keyword>
<proteinExistence type="inferred from homology"/>
<keyword evidence="9" id="KW-0560">Oxidoreductase</keyword>
<dbReference type="SUPFAM" id="SSF46977">
    <property type="entry name" value="Succinate dehydrogenase/fumarate reductase flavoprotein C-terminal domain"/>
    <property type="match status" value="1"/>
</dbReference>
<dbReference type="EMBL" id="QYAC01000003">
    <property type="protein sequence ID" value="MBL3679185.1"/>
    <property type="molecule type" value="Genomic_DNA"/>
</dbReference>
<dbReference type="PANTHER" id="PTHR42716:SF2">
    <property type="entry name" value="L-ASPARTATE OXIDASE, CHLOROPLASTIC"/>
    <property type="match status" value="1"/>
</dbReference>
<evidence type="ECO:0000256" key="2">
    <source>
        <dbReference type="ARBA" id="ARBA00004950"/>
    </source>
</evidence>
<evidence type="ECO:0000259" key="15">
    <source>
        <dbReference type="Pfam" id="PF00890"/>
    </source>
</evidence>
<evidence type="ECO:0000313" key="18">
    <source>
        <dbReference type="Proteomes" id="UP001645859"/>
    </source>
</evidence>
<organism evidence="17 18">
    <name type="scientific">Leucobacter chromiireducens subsp. solipictus</name>
    <dbReference type="NCBI Taxonomy" id="398235"/>
    <lineage>
        <taxon>Bacteria</taxon>
        <taxon>Bacillati</taxon>
        <taxon>Actinomycetota</taxon>
        <taxon>Actinomycetes</taxon>
        <taxon>Micrococcales</taxon>
        <taxon>Microbacteriaceae</taxon>
        <taxon>Leucobacter</taxon>
    </lineage>
</organism>
<evidence type="ECO:0000256" key="7">
    <source>
        <dbReference type="ARBA" id="ARBA00022642"/>
    </source>
</evidence>
<dbReference type="SUPFAM" id="SSF51905">
    <property type="entry name" value="FAD/NAD(P)-binding domain"/>
    <property type="match status" value="1"/>
</dbReference>
<dbReference type="Gene3D" id="3.50.50.60">
    <property type="entry name" value="FAD/NAD(P)-binding domain"/>
    <property type="match status" value="1"/>
</dbReference>
<name>A0ABS1SF55_9MICO</name>
<evidence type="ECO:0000256" key="13">
    <source>
        <dbReference type="SAM" id="MobiDB-lite"/>
    </source>
</evidence>
<keyword evidence="8" id="KW-0274">FAD</keyword>
<evidence type="ECO:0000256" key="11">
    <source>
        <dbReference type="ARBA" id="ARBA00030386"/>
    </source>
</evidence>
<evidence type="ECO:0000259" key="16">
    <source>
        <dbReference type="Pfam" id="PF02910"/>
    </source>
</evidence>
<dbReference type="InterPro" id="IPR005288">
    <property type="entry name" value="NadB"/>
</dbReference>
<evidence type="ECO:0000256" key="8">
    <source>
        <dbReference type="ARBA" id="ARBA00022827"/>
    </source>
</evidence>
<protein>
    <recommendedName>
        <fullName evidence="5">L-aspartate oxidase</fullName>
        <ecNumber evidence="4">1.4.3.16</ecNumber>
    </recommendedName>
    <alternativeName>
        <fullName evidence="11">Quinolinate synthase B</fullName>
    </alternativeName>
</protein>
<dbReference type="Gene3D" id="3.90.700.10">
    <property type="entry name" value="Succinate dehydrogenase/fumarate reductase flavoprotein, catalytic domain"/>
    <property type="match status" value="1"/>
</dbReference>
<feature type="domain" description="Fumarate reductase/succinate dehydrogenase flavoprotein-like C-terminal" evidence="16">
    <location>
        <begin position="482"/>
        <end position="530"/>
    </location>
</feature>
<dbReference type="InterPro" id="IPR003953">
    <property type="entry name" value="FAD-dep_OxRdtase_2_FAD-bd"/>
</dbReference>
<dbReference type="EC" id="1.4.3.16" evidence="4"/>
<evidence type="ECO:0000256" key="9">
    <source>
        <dbReference type="ARBA" id="ARBA00023002"/>
    </source>
</evidence>
<comment type="catalytic activity">
    <reaction evidence="12">
        <text>L-aspartate + O2 = iminosuccinate + H2O2</text>
        <dbReference type="Rhea" id="RHEA:25876"/>
        <dbReference type="ChEBI" id="CHEBI:15379"/>
        <dbReference type="ChEBI" id="CHEBI:16240"/>
        <dbReference type="ChEBI" id="CHEBI:29991"/>
        <dbReference type="ChEBI" id="CHEBI:77875"/>
        <dbReference type="EC" id="1.4.3.16"/>
    </reaction>
    <physiologicalReaction direction="left-to-right" evidence="12">
        <dbReference type="Rhea" id="RHEA:25877"/>
    </physiologicalReaction>
</comment>
<evidence type="ECO:0000256" key="1">
    <source>
        <dbReference type="ARBA" id="ARBA00001974"/>
    </source>
</evidence>
<evidence type="ECO:0000256" key="3">
    <source>
        <dbReference type="ARBA" id="ARBA00008562"/>
    </source>
</evidence>
<dbReference type="InterPro" id="IPR015939">
    <property type="entry name" value="Fum_Rdtase/Succ_DH_flav-like_C"/>
</dbReference>
<sequence>MILVVGSGVAGLSCALAAWAAGAEVELVTPGSLTPRADALGGGNTALAQGGVAAALGAGDDPAAHAADTLTAGAGLSDADAVRELTVAGAELVRDLILRGFPADLAADGCPALGLEGAHGRPRIVHSGGDRTGAALHDFLRARVCAALEEGRLTVTEHAVVERLLRIGDQPEDAVVGAVLRVGGGIAVPRSAAAVVLATGGYAGLFPGSSNHPGAQGSGVVLAARVGAVLADLEFVQFHPTVLAPVAAGGSGDLVSEAVRGAGAVLRDGSGAQFMVGRHPQADLAPRDVVSREIHRVLRARAEPTVWLDATGIERDGGPGTLARRFPGITESVAARGLDWRREPIPVAPAAHYSMGGVASDLDGRTSVPGLFAAGEVASTGVHGANRLASNSLLEGLVFGTAAGRAAASWAHASGGDRPRWESRGAAFRRLLAEARTVPGAAAFGAARGAVPAPDAHAAVRAAISAGLGIERDAAGLRATAAVCAANTTDAALLGGLICAAALAREESRGAHLRADFPAPDPHAARRTALVCEPAPPFGVVPPGAGAATASTAATPSPRARSLTSC</sequence>
<keyword evidence="6" id="KW-0285">Flavoprotein</keyword>
<comment type="similarity">
    <text evidence="3">Belongs to the FAD-dependent oxidoreductase 2 family. NadB subfamily.</text>
</comment>
<comment type="function">
    <text evidence="10">Catalyzes the oxidation of L-aspartate to iminoaspartate, the first step in the de novo biosynthesis of NAD(+).</text>
</comment>
<comment type="pathway">
    <text evidence="2">Cofactor biosynthesis; NAD(+) biosynthesis; iminoaspartate from L-aspartate (oxidase route): step 1/1.</text>
</comment>